<comment type="similarity">
    <text evidence="3">Belongs to the small GTPase superfamily. Rab family.</text>
</comment>
<keyword evidence="10" id="KW-0460">Magnesium</keyword>
<evidence type="ECO:0000256" key="5">
    <source>
        <dbReference type="ARBA" id="ARBA00022475"/>
    </source>
</evidence>
<evidence type="ECO:0000256" key="4">
    <source>
        <dbReference type="ARBA" id="ARBA00011984"/>
    </source>
</evidence>
<evidence type="ECO:0000256" key="6">
    <source>
        <dbReference type="ARBA" id="ARBA00022481"/>
    </source>
</evidence>
<dbReference type="NCBIfam" id="TIGR00231">
    <property type="entry name" value="small_GTP"/>
    <property type="match status" value="1"/>
</dbReference>
<evidence type="ECO:0000256" key="16">
    <source>
        <dbReference type="ARBA" id="ARBA00047660"/>
    </source>
</evidence>
<comment type="subcellular location">
    <subcellularLocation>
        <location evidence="2">Cell membrane</location>
        <topology evidence="2">Lipid-anchor</topology>
        <orientation evidence="2">Cytoplasmic side</orientation>
    </subcellularLocation>
</comment>
<dbReference type="GO" id="GO:0046872">
    <property type="term" value="F:metal ion binding"/>
    <property type="evidence" value="ECO:0007669"/>
    <property type="project" value="UniProtKB-KW"/>
</dbReference>
<dbReference type="InParanoid" id="A0A7N6C1C2"/>
<dbReference type="GeneTree" id="ENSGT00940000156717"/>
<evidence type="ECO:0000256" key="17">
    <source>
        <dbReference type="ARBA" id="ARBA00057434"/>
    </source>
</evidence>
<keyword evidence="13" id="KW-0449">Lipoprotein</keyword>
<name>A0A7N6C1C2_ANATE</name>
<keyword evidence="9" id="KW-0378">Hydrolase</keyword>
<dbReference type="Ensembl" id="ENSATET00000059456.2">
    <property type="protein sequence ID" value="ENSATEP00000070937.1"/>
    <property type="gene ID" value="ENSATEG00000027013.2"/>
</dbReference>
<dbReference type="FunFam" id="3.40.50.300:FF:000887">
    <property type="entry name" value="Ras-related protein Rab-19"/>
    <property type="match status" value="1"/>
</dbReference>
<dbReference type="CDD" id="cd01864">
    <property type="entry name" value="Rab19"/>
    <property type="match status" value="1"/>
</dbReference>
<dbReference type="SMART" id="SM00174">
    <property type="entry name" value="RHO"/>
    <property type="match status" value="1"/>
</dbReference>
<evidence type="ECO:0000256" key="1">
    <source>
        <dbReference type="ARBA" id="ARBA00001946"/>
    </source>
</evidence>
<evidence type="ECO:0000313" key="19">
    <source>
        <dbReference type="Proteomes" id="UP000265040"/>
    </source>
</evidence>
<reference evidence="18" key="3">
    <citation type="submission" date="2025-09" db="UniProtKB">
        <authorList>
            <consortium name="Ensembl"/>
        </authorList>
    </citation>
    <scope>IDENTIFICATION</scope>
</reference>
<dbReference type="GO" id="GO:0005886">
    <property type="term" value="C:plasma membrane"/>
    <property type="evidence" value="ECO:0007669"/>
    <property type="project" value="UniProtKB-SubCell"/>
</dbReference>
<keyword evidence="7" id="KW-0479">Metal-binding</keyword>
<comment type="function">
    <text evidence="17">The small GTPases Rab are key regulators of intracellular membrane trafficking, from the formation of transport vesicles to their fusion with membranes. Rabs cycle between an inactive GDP-bound form and an active GTP-bound form that is able to recruit to membranes different set of downstream effectors directly responsible for vesicle formation, movement, tethering and fusion.</text>
</comment>
<dbReference type="InterPro" id="IPR027417">
    <property type="entry name" value="P-loop_NTPase"/>
</dbReference>
<dbReference type="GO" id="GO:0005525">
    <property type="term" value="F:GTP binding"/>
    <property type="evidence" value="ECO:0007669"/>
    <property type="project" value="UniProtKB-KW"/>
</dbReference>
<evidence type="ECO:0000256" key="3">
    <source>
        <dbReference type="ARBA" id="ARBA00006270"/>
    </source>
</evidence>
<keyword evidence="19" id="KW-1185">Reference proteome</keyword>
<gene>
    <name evidence="18" type="primary">RAB19</name>
</gene>
<evidence type="ECO:0000256" key="8">
    <source>
        <dbReference type="ARBA" id="ARBA00022741"/>
    </source>
</evidence>
<dbReference type="AlphaFoldDB" id="A0A7N6C1C2"/>
<protein>
    <recommendedName>
        <fullName evidence="15">Ras-related protein Rab-19</fullName>
        <ecNumber evidence="4">3.6.5.2</ecNumber>
    </recommendedName>
</protein>
<dbReference type="PRINTS" id="PR00449">
    <property type="entry name" value="RASTRNSFRMNG"/>
</dbReference>
<reference evidence="18" key="1">
    <citation type="submission" date="2021-04" db="EMBL/GenBank/DDBJ databases">
        <authorList>
            <consortium name="Wellcome Sanger Institute Data Sharing"/>
        </authorList>
    </citation>
    <scope>NUCLEOTIDE SEQUENCE [LARGE SCALE GENOMIC DNA]</scope>
</reference>
<organism evidence="18 19">
    <name type="scientific">Anabas testudineus</name>
    <name type="common">Climbing perch</name>
    <name type="synonym">Anthias testudineus</name>
    <dbReference type="NCBI Taxonomy" id="64144"/>
    <lineage>
        <taxon>Eukaryota</taxon>
        <taxon>Metazoa</taxon>
        <taxon>Chordata</taxon>
        <taxon>Craniata</taxon>
        <taxon>Vertebrata</taxon>
        <taxon>Euteleostomi</taxon>
        <taxon>Actinopterygii</taxon>
        <taxon>Neopterygii</taxon>
        <taxon>Teleostei</taxon>
        <taxon>Neoteleostei</taxon>
        <taxon>Acanthomorphata</taxon>
        <taxon>Anabantaria</taxon>
        <taxon>Anabantiformes</taxon>
        <taxon>Anabantoidei</taxon>
        <taxon>Anabantidae</taxon>
        <taxon>Anabas</taxon>
    </lineage>
</organism>
<comment type="cofactor">
    <cofactor evidence="1">
        <name>Mg(2+)</name>
        <dbReference type="ChEBI" id="CHEBI:18420"/>
    </cofactor>
</comment>
<keyword evidence="8" id="KW-0547">Nucleotide-binding</keyword>
<evidence type="ECO:0000256" key="10">
    <source>
        <dbReference type="ARBA" id="ARBA00022842"/>
    </source>
</evidence>
<evidence type="ECO:0000256" key="13">
    <source>
        <dbReference type="ARBA" id="ARBA00023288"/>
    </source>
</evidence>
<comment type="catalytic activity">
    <reaction evidence="16">
        <text>GTP + H2O = GDP + phosphate + H(+)</text>
        <dbReference type="Rhea" id="RHEA:19669"/>
        <dbReference type="ChEBI" id="CHEBI:15377"/>
        <dbReference type="ChEBI" id="CHEBI:15378"/>
        <dbReference type="ChEBI" id="CHEBI:37565"/>
        <dbReference type="ChEBI" id="CHEBI:43474"/>
        <dbReference type="ChEBI" id="CHEBI:58189"/>
        <dbReference type="EC" id="3.6.5.2"/>
    </reaction>
    <physiologicalReaction direction="left-to-right" evidence="16">
        <dbReference type="Rhea" id="RHEA:19670"/>
    </physiologicalReaction>
</comment>
<keyword evidence="14" id="KW-0636">Prenylation</keyword>
<evidence type="ECO:0000256" key="12">
    <source>
        <dbReference type="ARBA" id="ARBA00023136"/>
    </source>
</evidence>
<dbReference type="InterPro" id="IPR005225">
    <property type="entry name" value="Small_GTP-bd"/>
</dbReference>
<evidence type="ECO:0000256" key="9">
    <source>
        <dbReference type="ARBA" id="ARBA00022801"/>
    </source>
</evidence>
<dbReference type="PROSITE" id="PS51421">
    <property type="entry name" value="RAS"/>
    <property type="match status" value="1"/>
</dbReference>
<sequence>MQWCKWAGSWRSHLPRQSTDPEIEDAFDFLFKIILVGDSDVGKTCVVQSFKSGIFIEKQQNTIGVDFTVRTLDIDGKKVKMQVWDTAGQERFRTITQSYYRSAHGAMVAYDITRRSTFESVPHWIREVEQYGAASVVLILIGNKSDLHTQRQVLFEDACTLAENNSVLAALETSAKEAQNVETAFILMARELLARNGMTITDEALQDSPHFMLSNSSHPVHSTVPSDKKCGC</sequence>
<dbReference type="Proteomes" id="UP000265040">
    <property type="component" value="Chromosome 6"/>
</dbReference>
<dbReference type="SMART" id="SM00173">
    <property type="entry name" value="RAS"/>
    <property type="match status" value="1"/>
</dbReference>
<dbReference type="SMART" id="SM00176">
    <property type="entry name" value="RAN"/>
    <property type="match status" value="1"/>
</dbReference>
<dbReference type="InterPro" id="IPR001806">
    <property type="entry name" value="Small_GTPase"/>
</dbReference>
<dbReference type="PANTHER" id="PTHR47979">
    <property type="entry name" value="DRAB11-RELATED"/>
    <property type="match status" value="1"/>
</dbReference>
<evidence type="ECO:0000313" key="18">
    <source>
        <dbReference type="Ensembl" id="ENSATEP00000070937.1"/>
    </source>
</evidence>
<reference evidence="18" key="2">
    <citation type="submission" date="2025-08" db="UniProtKB">
        <authorList>
            <consortium name="Ensembl"/>
        </authorList>
    </citation>
    <scope>IDENTIFICATION</scope>
</reference>
<dbReference type="PROSITE" id="PS51419">
    <property type="entry name" value="RAB"/>
    <property type="match status" value="1"/>
</dbReference>
<dbReference type="Pfam" id="PF00071">
    <property type="entry name" value="Ras"/>
    <property type="match status" value="1"/>
</dbReference>
<evidence type="ECO:0000256" key="11">
    <source>
        <dbReference type="ARBA" id="ARBA00023134"/>
    </source>
</evidence>
<keyword evidence="6" id="KW-0488">Methylation</keyword>
<keyword evidence="5" id="KW-1003">Cell membrane</keyword>
<dbReference type="SMART" id="SM00175">
    <property type="entry name" value="RAB"/>
    <property type="match status" value="1"/>
</dbReference>
<dbReference type="OrthoDB" id="9989112at2759"/>
<dbReference type="SUPFAM" id="SSF52540">
    <property type="entry name" value="P-loop containing nucleoside triphosphate hydrolases"/>
    <property type="match status" value="1"/>
</dbReference>
<evidence type="ECO:0000256" key="15">
    <source>
        <dbReference type="ARBA" id="ARBA00039499"/>
    </source>
</evidence>
<dbReference type="Gene3D" id="3.40.50.300">
    <property type="entry name" value="P-loop containing nucleotide triphosphate hydrolases"/>
    <property type="match status" value="1"/>
</dbReference>
<dbReference type="InterPro" id="IPR048040">
    <property type="entry name" value="Rab19/43"/>
</dbReference>
<dbReference type="EC" id="3.6.5.2" evidence="4"/>
<evidence type="ECO:0000256" key="7">
    <source>
        <dbReference type="ARBA" id="ARBA00022723"/>
    </source>
</evidence>
<accession>A0A7N6C1C2</accession>
<dbReference type="GO" id="GO:0003925">
    <property type="term" value="F:G protein activity"/>
    <property type="evidence" value="ECO:0007669"/>
    <property type="project" value="UniProtKB-EC"/>
</dbReference>
<evidence type="ECO:0000256" key="14">
    <source>
        <dbReference type="ARBA" id="ARBA00023289"/>
    </source>
</evidence>
<keyword evidence="12" id="KW-0472">Membrane</keyword>
<keyword evidence="11" id="KW-0342">GTP-binding</keyword>
<dbReference type="InterPro" id="IPR050209">
    <property type="entry name" value="Rab_GTPases_membrane_traffic"/>
</dbReference>
<evidence type="ECO:0000256" key="2">
    <source>
        <dbReference type="ARBA" id="ARBA00004342"/>
    </source>
</evidence>
<proteinExistence type="inferred from homology"/>